<evidence type="ECO:0000313" key="2">
    <source>
        <dbReference type="EMBL" id="TRZ22825.1"/>
    </source>
</evidence>
<feature type="compositionally biased region" description="Polar residues" evidence="1">
    <location>
        <begin position="1"/>
        <end position="12"/>
    </location>
</feature>
<comment type="caution">
    <text evidence="2">The sequence shown here is derived from an EMBL/GenBank/DDBJ whole genome shotgun (WGS) entry which is preliminary data.</text>
</comment>
<evidence type="ECO:0000256" key="1">
    <source>
        <dbReference type="SAM" id="MobiDB-lite"/>
    </source>
</evidence>
<name>A0A8K1GSW9_9PASS</name>
<reference evidence="2" key="1">
    <citation type="submission" date="2019-04" db="EMBL/GenBank/DDBJ databases">
        <title>Genome assembly of Zosterops borbonicus 15179.</title>
        <authorList>
            <person name="Leroy T."/>
            <person name="Anselmetti Y."/>
            <person name="Tilak M.-K."/>
            <person name="Nabholz B."/>
        </authorList>
    </citation>
    <scope>NUCLEOTIDE SEQUENCE</scope>
    <source>
        <strain evidence="2">HGM_15179</strain>
        <tissue evidence="2">Muscle</tissue>
    </source>
</reference>
<feature type="region of interest" description="Disordered" evidence="1">
    <location>
        <begin position="1"/>
        <end position="32"/>
    </location>
</feature>
<accession>A0A8K1GSW9</accession>
<sequence>MARTGRSNSIRSKNLACKEESKGSGPSQNNCCRGEGISERIQSYKHYRKDTEVLEQVQRTVKLVKNLKSCEEGQREPGVFSLEREEEAQGDPIAPYNFLKGGWSGVGIRLFSQATGDTARGNDLKLLQGRFRLDITTNFFTARVVKVWHRLPRECGSPKYKQT</sequence>
<evidence type="ECO:0000313" key="3">
    <source>
        <dbReference type="Proteomes" id="UP000796761"/>
    </source>
</evidence>
<proteinExistence type="predicted"/>
<organism evidence="2 3">
    <name type="scientific">Zosterops borbonicus</name>
    <dbReference type="NCBI Taxonomy" id="364589"/>
    <lineage>
        <taxon>Eukaryota</taxon>
        <taxon>Metazoa</taxon>
        <taxon>Chordata</taxon>
        <taxon>Craniata</taxon>
        <taxon>Vertebrata</taxon>
        <taxon>Euteleostomi</taxon>
        <taxon>Archelosauria</taxon>
        <taxon>Archosauria</taxon>
        <taxon>Dinosauria</taxon>
        <taxon>Saurischia</taxon>
        <taxon>Theropoda</taxon>
        <taxon>Coelurosauria</taxon>
        <taxon>Aves</taxon>
        <taxon>Neognathae</taxon>
        <taxon>Neoaves</taxon>
        <taxon>Telluraves</taxon>
        <taxon>Australaves</taxon>
        <taxon>Passeriformes</taxon>
        <taxon>Sylvioidea</taxon>
        <taxon>Zosteropidae</taxon>
        <taxon>Zosterops</taxon>
    </lineage>
</organism>
<protein>
    <submittedName>
        <fullName evidence="2">Uncharacterized protein</fullName>
    </submittedName>
</protein>
<dbReference type="AlphaFoldDB" id="A0A8K1GSW9"/>
<gene>
    <name evidence="2" type="ORF">HGM15179_004248</name>
</gene>
<keyword evidence="3" id="KW-1185">Reference proteome</keyword>
<dbReference type="EMBL" id="SWJQ01000087">
    <property type="protein sequence ID" value="TRZ22825.1"/>
    <property type="molecule type" value="Genomic_DNA"/>
</dbReference>
<dbReference type="Proteomes" id="UP000796761">
    <property type="component" value="Unassembled WGS sequence"/>
</dbReference>